<keyword evidence="5 9" id="KW-0798">TonB box</keyword>
<keyword evidence="12" id="KW-0675">Receptor</keyword>
<dbReference type="NCBIfam" id="TIGR04057">
    <property type="entry name" value="SusC_RagA_signa"/>
    <property type="match status" value="1"/>
</dbReference>
<sequence>MNIAITPKMNGCRTILLIVLLTMILHIPNGIAAPLKPNNEISLIEAIHLISRKYKVLFNYDRAWVSGHEVRYTLDKAESLEEDLAYVMGQTDLKYHVFDGQYVALYRDDKAGLESLEKMVGHFQSILDANERKKEEQIVAFLNTPATRDIYNRQLELNVQGRVIDANGNSLIGVNILVEGTNKGTTTDIDGRFTLNDIDEQAILTVSYIGYKSQQVSVDGRMSITIIMQEDIQTLDEVVVVGYGTQKKANLTGAVDQVGSEVFENRPMPNVTQGLQGVIPNLNITLADGKPYRGASYQIRGLGSIGQGGSALVLIDGVEGDPTTLNPNDIANVSVLKDATSAAVYGARGAFGVVLITTKEPEKGRTSITYSGNMSIKAPTIVPDMVSDPLVYTDMFVEAYSAYYDYSRTPSSFHRSLKYSEDYHNELRQRAGNPNLPDVEVDDDGRFQYYASTDWWDLLYKDQVMGNEHNISIQRGDDKTKFLISARNYNQDGLFAYNSDDYSTLNLRAKASVKIFDWLEIGNNLNLANEKYFYPVNVSGGVIWYGLVNDSPPMAPMFNPDGTLTMAAAYSVGDLQYGKSGITTQNKVVRNTSSFNASFFDDAFHVRGDFTFRNTDKGQITKRVPVPYSNQRGVISYLGSTTNDLTDRNSGVNYLAANFYTEYEKTFSTVHNIKGLLGYNYEQSEYNSLSTRRNGLLFPDAESLSLTNGGGITIDNNYSKWRVAGGFFRFNYNYDERYLLEVNGRLDMSSKFPTDQQWGFFPSVSAGWRITQEPFWDVSTNAISNLKLRASYGSLGNGNVPPYTYQELFNIYTMNRLIGGTINQATSTPAVIPNGLTWETSTTADVGLDLEILDSRLQFTGDVYVRKTKDMFAVGLDLPATFGATPPKGNYADMTTKGWELSLGWNDELTLGNKPFRYNIRATLSDYVSTIDRYTNPNKDLGSYWDARFNYYPGMTIGEIWGYETEGFFTSEEDIQSHADQNLYSPSSTKTWLPGDIKFRDLNNDGIISYGDNTVNNPGDRKIIGNSSPRYAFGLNLGANWNSLSFSVFFQGIGQQDWWPGTDNALFWGQYNRPYDLIPKSMLGNMWSEDNPDAYFPRLRGYVALQSSRELAVVQTRYLQSAAYVRLKDLRIGYQLPVNWVSKARIKNAQLYLSGTNLWNWSPIYKYQNSFDVANIYGQDQDTEAAARIPGGITGGISNGTQTYNYPTLKGISFGLTVTF</sequence>
<dbReference type="AlphaFoldDB" id="A0A953L9K9"/>
<evidence type="ECO:0000256" key="3">
    <source>
        <dbReference type="ARBA" id="ARBA00022452"/>
    </source>
</evidence>
<dbReference type="NCBIfam" id="TIGR04056">
    <property type="entry name" value="OMP_RagA_SusC"/>
    <property type="match status" value="1"/>
</dbReference>
<dbReference type="Gene3D" id="2.170.130.10">
    <property type="entry name" value="TonB-dependent receptor, plug domain"/>
    <property type="match status" value="1"/>
</dbReference>
<protein>
    <submittedName>
        <fullName evidence="12">TonB-dependent receptor</fullName>
    </submittedName>
</protein>
<comment type="similarity">
    <text evidence="8 9">Belongs to the TonB-dependent receptor family.</text>
</comment>
<evidence type="ECO:0000259" key="11">
    <source>
        <dbReference type="Pfam" id="PF07715"/>
    </source>
</evidence>
<dbReference type="Gene3D" id="2.40.170.20">
    <property type="entry name" value="TonB-dependent receptor, beta-barrel domain"/>
    <property type="match status" value="1"/>
</dbReference>
<dbReference type="SUPFAM" id="SSF49464">
    <property type="entry name" value="Carboxypeptidase regulatory domain-like"/>
    <property type="match status" value="1"/>
</dbReference>
<evidence type="ECO:0000259" key="10">
    <source>
        <dbReference type="Pfam" id="PF00593"/>
    </source>
</evidence>
<keyword evidence="3 8" id="KW-1134">Transmembrane beta strand</keyword>
<dbReference type="Pfam" id="PF07715">
    <property type="entry name" value="Plug"/>
    <property type="match status" value="1"/>
</dbReference>
<organism evidence="12 13">
    <name type="scientific">Membranihabitans marinus</name>
    <dbReference type="NCBI Taxonomy" id="1227546"/>
    <lineage>
        <taxon>Bacteria</taxon>
        <taxon>Pseudomonadati</taxon>
        <taxon>Bacteroidota</taxon>
        <taxon>Saprospiria</taxon>
        <taxon>Saprospirales</taxon>
        <taxon>Saprospiraceae</taxon>
        <taxon>Membranihabitans</taxon>
    </lineage>
</organism>
<dbReference type="InterPro" id="IPR037066">
    <property type="entry name" value="Plug_dom_sf"/>
</dbReference>
<dbReference type="RefSeq" id="WP_222578277.1">
    <property type="nucleotide sequence ID" value="NZ_JAHVHU010000002.1"/>
</dbReference>
<evidence type="ECO:0000256" key="5">
    <source>
        <dbReference type="ARBA" id="ARBA00023077"/>
    </source>
</evidence>
<evidence type="ECO:0000256" key="4">
    <source>
        <dbReference type="ARBA" id="ARBA00022692"/>
    </source>
</evidence>
<keyword evidence="6 8" id="KW-0472">Membrane</keyword>
<dbReference type="InterPro" id="IPR000531">
    <property type="entry name" value="Beta-barrel_TonB"/>
</dbReference>
<dbReference type="InterPro" id="IPR008969">
    <property type="entry name" value="CarboxyPept-like_regulatory"/>
</dbReference>
<dbReference type="EMBL" id="JAHVHU010000002">
    <property type="protein sequence ID" value="MBY5956756.1"/>
    <property type="molecule type" value="Genomic_DNA"/>
</dbReference>
<evidence type="ECO:0000313" key="12">
    <source>
        <dbReference type="EMBL" id="MBY5956756.1"/>
    </source>
</evidence>
<feature type="domain" description="TonB-dependent receptor plug" evidence="11">
    <location>
        <begin position="248"/>
        <end position="353"/>
    </location>
</feature>
<dbReference type="Gene3D" id="2.60.40.1120">
    <property type="entry name" value="Carboxypeptidase-like, regulatory domain"/>
    <property type="match status" value="1"/>
</dbReference>
<dbReference type="InterPro" id="IPR012910">
    <property type="entry name" value="Plug_dom"/>
</dbReference>
<evidence type="ECO:0000256" key="9">
    <source>
        <dbReference type="RuleBase" id="RU003357"/>
    </source>
</evidence>
<evidence type="ECO:0000256" key="1">
    <source>
        <dbReference type="ARBA" id="ARBA00004571"/>
    </source>
</evidence>
<keyword evidence="7 8" id="KW-0998">Cell outer membrane</keyword>
<accession>A0A953L9K9</accession>
<reference evidence="12" key="1">
    <citation type="submission" date="2021-06" db="EMBL/GenBank/DDBJ databases">
        <title>44 bacteria genomes isolated from Dapeng, Shenzhen.</title>
        <authorList>
            <person name="Zheng W."/>
            <person name="Yu S."/>
            <person name="Huang Y."/>
        </authorList>
    </citation>
    <scope>NUCLEOTIDE SEQUENCE</scope>
    <source>
        <strain evidence="12">DP5N28-2</strain>
    </source>
</reference>
<keyword evidence="2 8" id="KW-0813">Transport</keyword>
<dbReference type="FunFam" id="2.60.40.1120:FF:000003">
    <property type="entry name" value="Outer membrane protein Omp121"/>
    <property type="match status" value="1"/>
</dbReference>
<dbReference type="SUPFAM" id="SSF56935">
    <property type="entry name" value="Porins"/>
    <property type="match status" value="1"/>
</dbReference>
<evidence type="ECO:0000256" key="7">
    <source>
        <dbReference type="ARBA" id="ARBA00023237"/>
    </source>
</evidence>
<keyword evidence="4 8" id="KW-0812">Transmembrane</keyword>
<dbReference type="InterPro" id="IPR036942">
    <property type="entry name" value="Beta-barrel_TonB_sf"/>
</dbReference>
<name>A0A953L9K9_9BACT</name>
<feature type="domain" description="TonB-dependent receptor-like beta-barrel" evidence="10">
    <location>
        <begin position="588"/>
        <end position="1158"/>
    </location>
</feature>
<dbReference type="Proteomes" id="UP000753961">
    <property type="component" value="Unassembled WGS sequence"/>
</dbReference>
<evidence type="ECO:0000313" key="13">
    <source>
        <dbReference type="Proteomes" id="UP000753961"/>
    </source>
</evidence>
<dbReference type="InterPro" id="IPR023996">
    <property type="entry name" value="TonB-dep_OMP_SusC/RagA"/>
</dbReference>
<evidence type="ECO:0000256" key="2">
    <source>
        <dbReference type="ARBA" id="ARBA00022448"/>
    </source>
</evidence>
<dbReference type="Pfam" id="PF13715">
    <property type="entry name" value="CarbopepD_reg_2"/>
    <property type="match status" value="1"/>
</dbReference>
<keyword evidence="13" id="KW-1185">Reference proteome</keyword>
<evidence type="ECO:0000256" key="6">
    <source>
        <dbReference type="ARBA" id="ARBA00023136"/>
    </source>
</evidence>
<comment type="subcellular location">
    <subcellularLocation>
        <location evidence="1 8">Cell outer membrane</location>
        <topology evidence="1 8">Multi-pass membrane protein</topology>
    </subcellularLocation>
</comment>
<dbReference type="Pfam" id="PF00593">
    <property type="entry name" value="TonB_dep_Rec_b-barrel"/>
    <property type="match status" value="1"/>
</dbReference>
<dbReference type="InterPro" id="IPR039426">
    <property type="entry name" value="TonB-dep_rcpt-like"/>
</dbReference>
<proteinExistence type="inferred from homology"/>
<dbReference type="InterPro" id="IPR023997">
    <property type="entry name" value="TonB-dep_OMP_SusC/RagA_CS"/>
</dbReference>
<evidence type="ECO:0000256" key="8">
    <source>
        <dbReference type="PROSITE-ProRule" id="PRU01360"/>
    </source>
</evidence>
<dbReference type="GO" id="GO:0009279">
    <property type="term" value="C:cell outer membrane"/>
    <property type="evidence" value="ECO:0007669"/>
    <property type="project" value="UniProtKB-SubCell"/>
</dbReference>
<comment type="caution">
    <text evidence="12">The sequence shown here is derived from an EMBL/GenBank/DDBJ whole genome shotgun (WGS) entry which is preliminary data.</text>
</comment>
<dbReference type="PROSITE" id="PS52016">
    <property type="entry name" value="TONB_DEPENDENT_REC_3"/>
    <property type="match status" value="1"/>
</dbReference>
<gene>
    <name evidence="12" type="ORF">KUV50_01320</name>
</gene>